<dbReference type="PANTHER" id="PTHR47203:SF1">
    <property type="entry name" value="HYPOTHETICAL BASE EXCISION DNA REPAIR PROTEIN (EUROFUNG)"/>
    <property type="match status" value="1"/>
</dbReference>
<dbReference type="PANTHER" id="PTHR47203">
    <property type="match status" value="1"/>
</dbReference>
<dbReference type="Proteomes" id="UP001345827">
    <property type="component" value="Unassembled WGS sequence"/>
</dbReference>
<feature type="compositionally biased region" description="Polar residues" evidence="1">
    <location>
        <begin position="67"/>
        <end position="88"/>
    </location>
</feature>
<evidence type="ECO:0000256" key="1">
    <source>
        <dbReference type="SAM" id="MobiDB-lite"/>
    </source>
</evidence>
<feature type="region of interest" description="Disordered" evidence="1">
    <location>
        <begin position="469"/>
        <end position="498"/>
    </location>
</feature>
<feature type="compositionally biased region" description="Basic residues" evidence="1">
    <location>
        <begin position="115"/>
        <end position="126"/>
    </location>
</feature>
<dbReference type="AlphaFoldDB" id="A0AAV9Q576"/>
<comment type="caution">
    <text evidence="2">The sequence shown here is derived from an EMBL/GenBank/DDBJ whole genome shotgun (WGS) entry which is preliminary data.</text>
</comment>
<keyword evidence="3" id="KW-1185">Reference proteome</keyword>
<gene>
    <name evidence="2" type="ORF">LTR25_005891</name>
</gene>
<protein>
    <submittedName>
        <fullName evidence="2">Uncharacterized protein</fullName>
    </submittedName>
</protein>
<feature type="compositionally biased region" description="Basic and acidic residues" evidence="1">
    <location>
        <begin position="469"/>
        <end position="479"/>
    </location>
</feature>
<reference evidence="2 3" key="1">
    <citation type="submission" date="2023-06" db="EMBL/GenBank/DDBJ databases">
        <title>Black Yeasts Isolated from many extreme environments.</title>
        <authorList>
            <person name="Coleine C."/>
            <person name="Stajich J.E."/>
            <person name="Selbmann L."/>
        </authorList>
    </citation>
    <scope>NUCLEOTIDE SEQUENCE [LARGE SCALE GENOMIC DNA]</scope>
    <source>
        <strain evidence="2 3">CCFEE 5887</strain>
    </source>
</reference>
<feature type="compositionally biased region" description="Low complexity" evidence="1">
    <location>
        <begin position="49"/>
        <end position="58"/>
    </location>
</feature>
<proteinExistence type="predicted"/>
<evidence type="ECO:0000313" key="3">
    <source>
        <dbReference type="Proteomes" id="UP001345827"/>
    </source>
</evidence>
<dbReference type="EMBL" id="JAXLQG010000009">
    <property type="protein sequence ID" value="KAK5535989.1"/>
    <property type="molecule type" value="Genomic_DNA"/>
</dbReference>
<dbReference type="Gene3D" id="1.10.340.30">
    <property type="entry name" value="Hypothetical protein, domain 2"/>
    <property type="match status" value="1"/>
</dbReference>
<name>A0AAV9Q576_9PEZI</name>
<accession>A0AAV9Q576</accession>
<evidence type="ECO:0000313" key="2">
    <source>
        <dbReference type="EMBL" id="KAK5535989.1"/>
    </source>
</evidence>
<organism evidence="2 3">
    <name type="scientific">Vermiconidia calcicola</name>
    <dbReference type="NCBI Taxonomy" id="1690605"/>
    <lineage>
        <taxon>Eukaryota</taxon>
        <taxon>Fungi</taxon>
        <taxon>Dikarya</taxon>
        <taxon>Ascomycota</taxon>
        <taxon>Pezizomycotina</taxon>
        <taxon>Dothideomycetes</taxon>
        <taxon>Dothideomycetidae</taxon>
        <taxon>Mycosphaerellales</taxon>
        <taxon>Extremaceae</taxon>
        <taxon>Vermiconidia</taxon>
    </lineage>
</organism>
<sequence>MVSTRSRTSGDIKEQVAAIDEACASTSTKQTTITSFFLSSVKRTNDAVTETTTTETTTLSGVVVTEAPTSRTSNAPSEPTNPASSSEENPAEHQPTEAPTKGRAKKRKAADAVTKKFKTSKAKVVKVKKEGNDDFQPPVIAASDDQVSSDRRVLRQRGSNGKVSAEPKEVNAATQSPPSCIVVLKINAERFNAFLNRASSPKKKRTIFRRSRSNPYSNKYRFEFGEDRLPNHSEPTPQSLKEVAEILEKERMTLTNGALVTAEAFTPFHGGSRLTVDALVRVIIAQACTNEVATEVQQTMRLAYPYHVNGRKVVGEKPNYHDVRTGTVKKLENVIKKGGLIFKAQKIKDCLDAVFDKNVALLQPGEVEYTLNQPTASDFVPGLLSMEYIYTIYKEGGKQAAFDSLVELPLMGVNIMPDNEQKLHLHQDFWRHRRTCVRCSGRIKQGGWAWENSSCVLEHLIKRPVAKKAAADDGKETTVKKPQAAPKKTTPKKEPTEEAQLAKGLIKMEYMLDDDFDAVEGGTGVMRTVWVKDYSMMDNGIVAKVEVSVECCSGCIEEEIVISAKF</sequence>
<feature type="region of interest" description="Disordered" evidence="1">
    <location>
        <begin position="45"/>
        <end position="174"/>
    </location>
</feature>